<dbReference type="EMBL" id="SETE01000002">
    <property type="protein sequence ID" value="RYM34984.1"/>
    <property type="molecule type" value="Genomic_DNA"/>
</dbReference>
<dbReference type="OrthoDB" id="769863at2"/>
<protein>
    <recommendedName>
        <fullName evidence="3">Type II toxin-antitoxin system HicB family antitoxin</fullName>
    </recommendedName>
</protein>
<sequence>MSSLHVRADLGFNDGKYHVGLSLVEFEEDNVTIIYSPALDLSGYGYSHSEAKDSFSEALNEFFRYTNNKNTLDKVLKDLGWNIKGSKKKPKFDPPKDSELVTSNAMYNEIVNSKSYKVSRENVEFAY</sequence>
<keyword evidence="2" id="KW-1185">Reference proteome</keyword>
<comment type="caution">
    <text evidence="1">The sequence shown here is derived from an EMBL/GenBank/DDBJ whole genome shotgun (WGS) entry which is preliminary data.</text>
</comment>
<accession>A0A4Q4KQY2</accession>
<gene>
    <name evidence="1" type="ORF">ERX46_06310</name>
</gene>
<name>A0A4Q4KQY2_9FLAO</name>
<evidence type="ECO:0000313" key="2">
    <source>
        <dbReference type="Proteomes" id="UP000293952"/>
    </source>
</evidence>
<evidence type="ECO:0000313" key="1">
    <source>
        <dbReference type="EMBL" id="RYM34984.1"/>
    </source>
</evidence>
<proteinExistence type="predicted"/>
<evidence type="ECO:0008006" key="3">
    <source>
        <dbReference type="Google" id="ProtNLM"/>
    </source>
</evidence>
<dbReference type="AlphaFoldDB" id="A0A4Q4KQY2"/>
<organism evidence="1 2">
    <name type="scientific">Brumimicrobium glaciale</name>
    <dbReference type="NCBI Taxonomy" id="200475"/>
    <lineage>
        <taxon>Bacteria</taxon>
        <taxon>Pseudomonadati</taxon>
        <taxon>Bacteroidota</taxon>
        <taxon>Flavobacteriia</taxon>
        <taxon>Flavobacteriales</taxon>
        <taxon>Crocinitomicaceae</taxon>
        <taxon>Brumimicrobium</taxon>
    </lineage>
</organism>
<dbReference type="RefSeq" id="WP_130092992.1">
    <property type="nucleotide sequence ID" value="NZ_SETE01000002.1"/>
</dbReference>
<reference evidence="1 2" key="1">
    <citation type="submission" date="2019-02" db="EMBL/GenBank/DDBJ databases">
        <title>Genome sequence of the sea-ice species Brumimicrobium glaciale.</title>
        <authorList>
            <person name="Bowman J.P."/>
        </authorList>
    </citation>
    <scope>NUCLEOTIDE SEQUENCE [LARGE SCALE GENOMIC DNA]</scope>
    <source>
        <strain evidence="1 2">IC156</strain>
    </source>
</reference>
<dbReference type="Proteomes" id="UP000293952">
    <property type="component" value="Unassembled WGS sequence"/>
</dbReference>